<dbReference type="Proteomes" id="UP001055879">
    <property type="component" value="Linkage Group LG14"/>
</dbReference>
<gene>
    <name evidence="1" type="ORF">L6452_37421</name>
</gene>
<evidence type="ECO:0000313" key="2">
    <source>
        <dbReference type="Proteomes" id="UP001055879"/>
    </source>
</evidence>
<proteinExistence type="predicted"/>
<name>A0ACB8Y3F8_ARCLA</name>
<accession>A0ACB8Y3F8</accession>
<keyword evidence="2" id="KW-1185">Reference proteome</keyword>
<sequence length="113" mass="12897">MSNVFSPGELIGLLRAERMGRALEEAICYRAVLLGITRASMNTQSFISEARGYSSYLMTAATLGAMGYCYMWWKSTKRHLSKRLENLDWKLDEYKEMSKLIADDVNDVKSNLN</sequence>
<dbReference type="EMBL" id="CM042060">
    <property type="protein sequence ID" value="KAI3678140.1"/>
    <property type="molecule type" value="Genomic_DNA"/>
</dbReference>
<protein>
    <submittedName>
        <fullName evidence="1">Uncharacterized protein</fullName>
    </submittedName>
</protein>
<comment type="caution">
    <text evidence="1">The sequence shown here is derived from an EMBL/GenBank/DDBJ whole genome shotgun (WGS) entry which is preliminary data.</text>
</comment>
<reference evidence="2" key="1">
    <citation type="journal article" date="2022" name="Mol. Ecol. Resour.">
        <title>The genomes of chicory, endive, great burdock and yacon provide insights into Asteraceae palaeo-polyploidization history and plant inulin production.</title>
        <authorList>
            <person name="Fan W."/>
            <person name="Wang S."/>
            <person name="Wang H."/>
            <person name="Wang A."/>
            <person name="Jiang F."/>
            <person name="Liu H."/>
            <person name="Zhao H."/>
            <person name="Xu D."/>
            <person name="Zhang Y."/>
        </authorList>
    </citation>
    <scope>NUCLEOTIDE SEQUENCE [LARGE SCALE GENOMIC DNA]</scope>
    <source>
        <strain evidence="2">cv. Niubang</strain>
    </source>
</reference>
<evidence type="ECO:0000313" key="1">
    <source>
        <dbReference type="EMBL" id="KAI3678140.1"/>
    </source>
</evidence>
<reference evidence="1 2" key="2">
    <citation type="journal article" date="2022" name="Mol. Ecol. Resour.">
        <title>The genomes of chicory, endive, great burdock and yacon provide insights into Asteraceae paleo-polyploidization history and plant inulin production.</title>
        <authorList>
            <person name="Fan W."/>
            <person name="Wang S."/>
            <person name="Wang H."/>
            <person name="Wang A."/>
            <person name="Jiang F."/>
            <person name="Liu H."/>
            <person name="Zhao H."/>
            <person name="Xu D."/>
            <person name="Zhang Y."/>
        </authorList>
    </citation>
    <scope>NUCLEOTIDE SEQUENCE [LARGE SCALE GENOMIC DNA]</scope>
    <source>
        <strain evidence="2">cv. Niubang</strain>
    </source>
</reference>
<organism evidence="1 2">
    <name type="scientific">Arctium lappa</name>
    <name type="common">Greater burdock</name>
    <name type="synonym">Lappa major</name>
    <dbReference type="NCBI Taxonomy" id="4217"/>
    <lineage>
        <taxon>Eukaryota</taxon>
        <taxon>Viridiplantae</taxon>
        <taxon>Streptophyta</taxon>
        <taxon>Embryophyta</taxon>
        <taxon>Tracheophyta</taxon>
        <taxon>Spermatophyta</taxon>
        <taxon>Magnoliopsida</taxon>
        <taxon>eudicotyledons</taxon>
        <taxon>Gunneridae</taxon>
        <taxon>Pentapetalae</taxon>
        <taxon>asterids</taxon>
        <taxon>campanulids</taxon>
        <taxon>Asterales</taxon>
        <taxon>Asteraceae</taxon>
        <taxon>Carduoideae</taxon>
        <taxon>Cardueae</taxon>
        <taxon>Arctiinae</taxon>
        <taxon>Arctium</taxon>
    </lineage>
</organism>